<evidence type="ECO:0000313" key="17">
    <source>
        <dbReference type="EMBL" id="CBG40495.1"/>
    </source>
</evidence>
<keyword evidence="3" id="KW-0808">Transferase</keyword>
<keyword evidence="18" id="KW-1185">Reference proteome</keyword>
<keyword evidence="4 16" id="KW-0812">Transmembrane</keyword>
<feature type="transmembrane region" description="Helical" evidence="16">
    <location>
        <begin position="144"/>
        <end position="161"/>
    </location>
</feature>
<keyword evidence="5" id="KW-0133">Cell shape</keyword>
<evidence type="ECO:0000256" key="3">
    <source>
        <dbReference type="ARBA" id="ARBA00022679"/>
    </source>
</evidence>
<evidence type="ECO:0000256" key="7">
    <source>
        <dbReference type="ARBA" id="ARBA00022989"/>
    </source>
</evidence>
<evidence type="ECO:0000256" key="5">
    <source>
        <dbReference type="ARBA" id="ARBA00022960"/>
    </source>
</evidence>
<feature type="transmembrane region" description="Helical" evidence="16">
    <location>
        <begin position="357"/>
        <end position="378"/>
    </location>
</feature>
<keyword evidence="7 16" id="KW-1133">Transmembrane helix</keyword>
<evidence type="ECO:0000256" key="2">
    <source>
        <dbReference type="ARBA" id="ARBA00022676"/>
    </source>
</evidence>
<evidence type="ECO:0000256" key="8">
    <source>
        <dbReference type="ARBA" id="ARBA00023136"/>
    </source>
</evidence>
<reference evidence="17 18" key="1">
    <citation type="journal article" date="2010" name="BMC Genomics">
        <title>Comparative genomics and proteomics of Helicobacter mustelae, an ulcerogenic and carcinogenic gastric pathogen.</title>
        <authorList>
            <person name="O'Toole P.W."/>
            <person name="Snelling W.J."/>
            <person name="Canchaya C."/>
            <person name="Forde B.M."/>
            <person name="Hardie K.R."/>
            <person name="Josenhans C."/>
            <person name="Graham R.L.J."/>
            <person name="McMullan G."/>
            <person name="Parkhill J."/>
            <person name="Belda E."/>
            <person name="Bentley S.D."/>
        </authorList>
    </citation>
    <scope>NUCLEOTIDE SEQUENCE [LARGE SCALE GENOMIC DNA]</scope>
    <source>
        <strain evidence="18">ATCC 43772 / LMG 18044 / NCTC 12198 / 12198</strain>
    </source>
</reference>
<feature type="transmembrane region" description="Helical" evidence="16">
    <location>
        <begin position="100"/>
        <end position="123"/>
    </location>
</feature>
<dbReference type="GO" id="GO:0008360">
    <property type="term" value="P:regulation of cell shape"/>
    <property type="evidence" value="ECO:0007669"/>
    <property type="project" value="UniProtKB-KW"/>
</dbReference>
<dbReference type="Pfam" id="PF01098">
    <property type="entry name" value="FTSW_RODA_SPOVE"/>
    <property type="match status" value="1"/>
</dbReference>
<dbReference type="GO" id="GO:0032153">
    <property type="term" value="C:cell division site"/>
    <property type="evidence" value="ECO:0007669"/>
    <property type="project" value="TreeGrafter"/>
</dbReference>
<evidence type="ECO:0000256" key="6">
    <source>
        <dbReference type="ARBA" id="ARBA00022984"/>
    </source>
</evidence>
<protein>
    <recommendedName>
        <fullName evidence="12">Probable peptidoglycan glycosyltransferase FtsW</fullName>
        <ecNumber evidence="14">2.4.99.28</ecNumber>
    </recommendedName>
    <alternativeName>
        <fullName evidence="13">Cell division protein FtsW</fullName>
    </alternativeName>
    <alternativeName>
        <fullName evidence="10">Cell wall polymerase</fullName>
    </alternativeName>
    <alternativeName>
        <fullName evidence="9">Peptidoglycan polymerase</fullName>
    </alternativeName>
</protein>
<dbReference type="GO" id="GO:0015648">
    <property type="term" value="F:lipid-linked peptidoglycan transporter activity"/>
    <property type="evidence" value="ECO:0007669"/>
    <property type="project" value="TreeGrafter"/>
</dbReference>
<proteinExistence type="inferred from homology"/>
<feature type="transmembrane region" description="Helical" evidence="16">
    <location>
        <begin position="188"/>
        <end position="207"/>
    </location>
</feature>
<name>D3UJ20_HELM1</name>
<dbReference type="EMBL" id="FN555004">
    <property type="protein sequence ID" value="CBG40495.1"/>
    <property type="molecule type" value="Genomic_DNA"/>
</dbReference>
<feature type="transmembrane region" description="Helical" evidence="16">
    <location>
        <begin position="167"/>
        <end position="183"/>
    </location>
</feature>
<dbReference type="Proteomes" id="UP000001522">
    <property type="component" value="Chromosome"/>
</dbReference>
<keyword evidence="8 16" id="KW-0472">Membrane</keyword>
<keyword evidence="17" id="KW-0132">Cell division</keyword>
<keyword evidence="17" id="KW-0131">Cell cycle</keyword>
<dbReference type="GO" id="GO:0051301">
    <property type="term" value="P:cell division"/>
    <property type="evidence" value="ECO:0007669"/>
    <property type="project" value="UniProtKB-KW"/>
</dbReference>
<evidence type="ECO:0000256" key="11">
    <source>
        <dbReference type="ARBA" id="ARBA00038053"/>
    </source>
</evidence>
<dbReference type="InterPro" id="IPR001182">
    <property type="entry name" value="FtsW/RodA"/>
</dbReference>
<dbReference type="STRING" id="679897.HMU12410"/>
<comment type="catalytic activity">
    <reaction evidence="15">
        <text>[GlcNAc-(1-&gt;4)-Mur2Ac(oyl-L-Ala-gamma-D-Glu-L-Lys-D-Ala-D-Ala)](n)-di-trans,octa-cis-undecaprenyl diphosphate + beta-D-GlcNAc-(1-&gt;4)-Mur2Ac(oyl-L-Ala-gamma-D-Glu-L-Lys-D-Ala-D-Ala)-di-trans,octa-cis-undecaprenyl diphosphate = [GlcNAc-(1-&gt;4)-Mur2Ac(oyl-L-Ala-gamma-D-Glu-L-Lys-D-Ala-D-Ala)](n+1)-di-trans,octa-cis-undecaprenyl diphosphate + di-trans,octa-cis-undecaprenyl diphosphate + H(+)</text>
        <dbReference type="Rhea" id="RHEA:23708"/>
        <dbReference type="Rhea" id="RHEA-COMP:9602"/>
        <dbReference type="Rhea" id="RHEA-COMP:9603"/>
        <dbReference type="ChEBI" id="CHEBI:15378"/>
        <dbReference type="ChEBI" id="CHEBI:58405"/>
        <dbReference type="ChEBI" id="CHEBI:60033"/>
        <dbReference type="ChEBI" id="CHEBI:78435"/>
        <dbReference type="EC" id="2.4.99.28"/>
    </reaction>
</comment>
<accession>D3UJ20</accession>
<evidence type="ECO:0000256" key="12">
    <source>
        <dbReference type="ARBA" id="ARBA00041185"/>
    </source>
</evidence>
<feature type="transmembrane region" description="Helical" evidence="16">
    <location>
        <begin position="323"/>
        <end position="345"/>
    </location>
</feature>
<feature type="transmembrane region" description="Helical" evidence="16">
    <location>
        <begin position="291"/>
        <end position="311"/>
    </location>
</feature>
<dbReference type="PANTHER" id="PTHR30474:SF2">
    <property type="entry name" value="PEPTIDOGLYCAN GLYCOSYLTRANSFERASE FTSW-RELATED"/>
    <property type="match status" value="1"/>
</dbReference>
<dbReference type="KEGG" id="hms:HMU12410"/>
<evidence type="ECO:0000256" key="4">
    <source>
        <dbReference type="ARBA" id="ARBA00022692"/>
    </source>
</evidence>
<dbReference type="GO" id="GO:0005886">
    <property type="term" value="C:plasma membrane"/>
    <property type="evidence" value="ECO:0007669"/>
    <property type="project" value="TreeGrafter"/>
</dbReference>
<keyword evidence="6" id="KW-0573">Peptidoglycan synthesis</keyword>
<evidence type="ECO:0000256" key="9">
    <source>
        <dbReference type="ARBA" id="ARBA00032370"/>
    </source>
</evidence>
<dbReference type="AlphaFoldDB" id="D3UJ20"/>
<evidence type="ECO:0000313" key="18">
    <source>
        <dbReference type="Proteomes" id="UP000001522"/>
    </source>
</evidence>
<sequence>MADSKLFILCVLLITMGTIMSFSLSTYPAIYYHYGEFHFFIREFFAASLGIFLMWGFSYLDMDKIFNSLGFFIFGVFFVISIVLLFLPESIAPVTGGAKRWIHFLGFSLAPVEFFKIGFVFFLAWSFSRKIDKEDTLGEQIKKIIPYLVVFALIVLIFTFFQNDFGQTFLLLVVFVVLLALSGGRLLLIFSFLFAALTGGSLLIAIYPHRMERIRLWWGVFQDSILNYLPSNLASLIRIENVPEPYQIHNAGYAIFHGGFFGQGIGEGIVKLGFLSDVHTDMVLAGLSEEMGLVGFLLCLMIFMFIIFRILRIANRMEEKPHFLFCMGICLLLGGGFFINALGVTGVIPLKGIAVPFLTYGGSSMLANCIAIGIVLALSKKAKNL</sequence>
<evidence type="ECO:0000256" key="13">
    <source>
        <dbReference type="ARBA" id="ARBA00041418"/>
    </source>
</evidence>
<evidence type="ECO:0000256" key="16">
    <source>
        <dbReference type="SAM" id="Phobius"/>
    </source>
</evidence>
<comment type="similarity">
    <text evidence="11">Belongs to the SEDS family. FtsW subfamily.</text>
</comment>
<dbReference type="eggNOG" id="COG0772">
    <property type="taxonomic scope" value="Bacteria"/>
</dbReference>
<evidence type="ECO:0000256" key="14">
    <source>
        <dbReference type="ARBA" id="ARBA00044770"/>
    </source>
</evidence>
<dbReference type="RefSeq" id="WP_013023563.1">
    <property type="nucleotide sequence ID" value="NC_013949.1"/>
</dbReference>
<organism evidence="17 18">
    <name type="scientific">Helicobacter mustelae (strain ATCC 43772 / CCUG 25715 / CIP 103759 / LMG 18044 / NCTC 12198 / R85-136P)</name>
    <name type="common">Campylobacter mustelae</name>
    <dbReference type="NCBI Taxonomy" id="679897"/>
    <lineage>
        <taxon>Bacteria</taxon>
        <taxon>Pseudomonadati</taxon>
        <taxon>Campylobacterota</taxon>
        <taxon>Epsilonproteobacteria</taxon>
        <taxon>Campylobacterales</taxon>
        <taxon>Helicobacteraceae</taxon>
        <taxon>Helicobacter</taxon>
    </lineage>
</organism>
<dbReference type="GO" id="GO:0009252">
    <property type="term" value="P:peptidoglycan biosynthetic process"/>
    <property type="evidence" value="ECO:0007669"/>
    <property type="project" value="UniProtKB-KW"/>
</dbReference>
<feature type="transmembrane region" description="Helical" evidence="16">
    <location>
        <begin position="37"/>
        <end position="57"/>
    </location>
</feature>
<dbReference type="GO" id="GO:0008955">
    <property type="term" value="F:peptidoglycan glycosyltransferase activity"/>
    <property type="evidence" value="ECO:0007669"/>
    <property type="project" value="UniProtKB-EC"/>
</dbReference>
<keyword evidence="2" id="KW-0328">Glycosyltransferase</keyword>
<evidence type="ECO:0000256" key="10">
    <source>
        <dbReference type="ARBA" id="ARBA00033270"/>
    </source>
</evidence>
<dbReference type="EC" id="2.4.99.28" evidence="14"/>
<evidence type="ECO:0000256" key="1">
    <source>
        <dbReference type="ARBA" id="ARBA00004141"/>
    </source>
</evidence>
<gene>
    <name evidence="17" type="ordered locus">HMU12410</name>
</gene>
<evidence type="ECO:0000256" key="15">
    <source>
        <dbReference type="ARBA" id="ARBA00049902"/>
    </source>
</evidence>
<dbReference type="HOGENOM" id="CLU_029243_1_2_7"/>
<comment type="subcellular location">
    <subcellularLocation>
        <location evidence="1">Membrane</location>
        <topology evidence="1">Multi-pass membrane protein</topology>
    </subcellularLocation>
</comment>
<feature type="transmembrane region" description="Helical" evidence="16">
    <location>
        <begin position="69"/>
        <end position="88"/>
    </location>
</feature>
<dbReference type="PANTHER" id="PTHR30474">
    <property type="entry name" value="CELL CYCLE PROTEIN"/>
    <property type="match status" value="1"/>
</dbReference>